<comment type="subcellular location">
    <subcellularLocation>
        <location evidence="2 11">Cytoplasm</location>
    </subcellularLocation>
    <subcellularLocation>
        <location evidence="1">Nucleus</location>
    </subcellularLocation>
</comment>
<keyword evidence="6 11" id="KW-0547">Nucleotide-binding</keyword>
<evidence type="ECO:0000256" key="5">
    <source>
        <dbReference type="ARBA" id="ARBA00022723"/>
    </source>
</evidence>
<evidence type="ECO:0000256" key="1">
    <source>
        <dbReference type="ARBA" id="ARBA00004123"/>
    </source>
</evidence>
<feature type="binding site" evidence="11">
    <location>
        <position position="247"/>
    </location>
    <ligand>
        <name>[4Fe-4S] cluster</name>
        <dbReference type="ChEBI" id="CHEBI:49883"/>
        <label>2</label>
        <note>ligand shared with heterodimeric partner</note>
    </ligand>
</feature>
<dbReference type="GO" id="GO:0051539">
    <property type="term" value="F:4 iron, 4 sulfur cluster binding"/>
    <property type="evidence" value="ECO:0007669"/>
    <property type="project" value="UniProtKB-UniRule"/>
</dbReference>
<evidence type="ECO:0000256" key="11">
    <source>
        <dbReference type="HAMAP-Rule" id="MF_03038"/>
    </source>
</evidence>
<dbReference type="GO" id="GO:0005829">
    <property type="term" value="C:cytosol"/>
    <property type="evidence" value="ECO:0007669"/>
    <property type="project" value="TreeGrafter"/>
</dbReference>
<evidence type="ECO:0000256" key="3">
    <source>
        <dbReference type="ARBA" id="ARBA00022485"/>
    </source>
</evidence>
<evidence type="ECO:0000256" key="2">
    <source>
        <dbReference type="ARBA" id="ARBA00004496"/>
    </source>
</evidence>
<organism evidence="12 13">
    <name type="scientific">Elysia crispata</name>
    <name type="common">lettuce slug</name>
    <dbReference type="NCBI Taxonomy" id="231223"/>
    <lineage>
        <taxon>Eukaryota</taxon>
        <taxon>Metazoa</taxon>
        <taxon>Spiralia</taxon>
        <taxon>Lophotrochozoa</taxon>
        <taxon>Mollusca</taxon>
        <taxon>Gastropoda</taxon>
        <taxon>Heterobranchia</taxon>
        <taxon>Euthyneura</taxon>
        <taxon>Panpulmonata</taxon>
        <taxon>Sacoglossa</taxon>
        <taxon>Placobranchoidea</taxon>
        <taxon>Plakobranchidae</taxon>
        <taxon>Elysia</taxon>
    </lineage>
</organism>
<dbReference type="GO" id="GO:0016226">
    <property type="term" value="P:iron-sulfur cluster assembly"/>
    <property type="evidence" value="ECO:0007669"/>
    <property type="project" value="UniProtKB-UniRule"/>
</dbReference>
<feature type="binding site" evidence="11">
    <location>
        <position position="12"/>
    </location>
    <ligand>
        <name>[4Fe-4S] cluster</name>
        <dbReference type="ChEBI" id="CHEBI:49883"/>
        <label>1</label>
    </ligand>
</feature>
<comment type="caution">
    <text evidence="12">The sequence shown here is derived from an EMBL/GenBank/DDBJ whole genome shotgun (WGS) entry which is preliminary data.</text>
</comment>
<keyword evidence="4 11" id="KW-0963">Cytoplasm</keyword>
<dbReference type="FunFam" id="3.40.50.300:FF:000427">
    <property type="entry name" value="Cytosolic Fe-S cluster assembly factor NUBP1"/>
    <property type="match status" value="1"/>
</dbReference>
<keyword evidence="7 11" id="KW-0067">ATP-binding</keyword>
<comment type="similarity">
    <text evidence="11">Belongs to the Mrp/NBP35 ATP-binding proteins family. NUBP1/NBP35 subfamily.</text>
</comment>
<dbReference type="PROSITE" id="PS01215">
    <property type="entry name" value="MRP"/>
    <property type="match status" value="1"/>
</dbReference>
<name>A0AAE1ADQ9_9GAST</name>
<evidence type="ECO:0000256" key="10">
    <source>
        <dbReference type="ARBA" id="ARBA00054528"/>
    </source>
</evidence>
<dbReference type="Proteomes" id="UP001283361">
    <property type="component" value="Unassembled WGS sequence"/>
</dbReference>
<evidence type="ECO:0000256" key="9">
    <source>
        <dbReference type="ARBA" id="ARBA00023014"/>
    </source>
</evidence>
<dbReference type="GO" id="GO:0140663">
    <property type="term" value="F:ATP-dependent FeS chaperone activity"/>
    <property type="evidence" value="ECO:0007669"/>
    <property type="project" value="InterPro"/>
</dbReference>
<gene>
    <name evidence="12" type="ORF">RRG08_013949</name>
</gene>
<dbReference type="InterPro" id="IPR019591">
    <property type="entry name" value="Mrp/NBP35_ATP-bd"/>
</dbReference>
<dbReference type="InterPro" id="IPR000808">
    <property type="entry name" value="Mrp-like_CS"/>
</dbReference>
<keyword evidence="9 11" id="KW-0411">Iron-sulfur</keyword>
<comment type="cofactor">
    <cofactor evidence="11">
        <name>[4Fe-4S] cluster</name>
        <dbReference type="ChEBI" id="CHEBI:49883"/>
    </cofactor>
    <text evidence="11">Binds 4 [4Fe-4S] clusters per heterotetramer. Contains two stable clusters in the N-termini of NUBP1 and two labile, bridging clusters between subunits of the NUBP1-NUBP2 heterotetramer.</text>
</comment>
<feature type="binding site" evidence="11">
    <location>
        <position position="35"/>
    </location>
    <ligand>
        <name>[4Fe-4S] cluster</name>
        <dbReference type="ChEBI" id="CHEBI:49883"/>
        <label>1</label>
    </ligand>
</feature>
<proteinExistence type="inferred from homology"/>
<sequence length="336" mass="35469">MPTVPENAPEHCPGTGSEAAGKAEACAGCPNQSICSALPKGPDPAIEEIRHKLSNVKHKVLVLSGKGGVGKSTFTSHLAHALAEDAEKQVGVLDVDICGPSLPRMLGAEGETVHQSGSGWSPVYVRDNLAMMSVGFLLGSLSDAVIWRGAKKSGLIKQFLRDVDWDDLDYLVVDTPPGTSDEHLSLVQLLTGGGSGQGAGIDGAVIVTTPQQVALIDVRKEISFCRKTGVSVIGVVENMGEFVCPSCGEPSTIFPRTTGGAEKMCEDLGETFIGSLPLDPRIARSCDEGKSFLEEVPDSPAVKAFRSIVDKVVSFCEAKNGKKEDDTGETMMETEW</sequence>
<dbReference type="Pfam" id="PF10609">
    <property type="entry name" value="ParA"/>
    <property type="match status" value="1"/>
</dbReference>
<dbReference type="CDD" id="cd02037">
    <property type="entry name" value="Mrp_NBP35"/>
    <property type="match status" value="1"/>
</dbReference>
<feature type="binding site" evidence="11">
    <location>
        <position position="244"/>
    </location>
    <ligand>
        <name>[4Fe-4S] cluster</name>
        <dbReference type="ChEBI" id="CHEBI:49883"/>
        <label>2</label>
        <note>ligand shared with heterodimeric partner</note>
    </ligand>
</feature>
<feature type="binding site" evidence="11">
    <location>
        <position position="26"/>
    </location>
    <ligand>
        <name>[4Fe-4S] cluster</name>
        <dbReference type="ChEBI" id="CHEBI:49883"/>
        <label>1</label>
    </ligand>
</feature>
<feature type="binding site" evidence="11">
    <location>
        <position position="29"/>
    </location>
    <ligand>
        <name>[4Fe-4S] cluster</name>
        <dbReference type="ChEBI" id="CHEBI:49883"/>
        <label>1</label>
    </ligand>
</feature>
<keyword evidence="3 11" id="KW-0004">4Fe-4S</keyword>
<dbReference type="GO" id="GO:0046872">
    <property type="term" value="F:metal ion binding"/>
    <property type="evidence" value="ECO:0007669"/>
    <property type="project" value="UniProtKB-KW"/>
</dbReference>
<dbReference type="AlphaFoldDB" id="A0AAE1ADQ9"/>
<evidence type="ECO:0000313" key="13">
    <source>
        <dbReference type="Proteomes" id="UP001283361"/>
    </source>
</evidence>
<keyword evidence="5 11" id="KW-0479">Metal-binding</keyword>
<dbReference type="EMBL" id="JAWDGP010002044">
    <property type="protein sequence ID" value="KAK3785948.1"/>
    <property type="molecule type" value="Genomic_DNA"/>
</dbReference>
<dbReference type="HAMAP" id="MF_03038">
    <property type="entry name" value="NUBP1"/>
    <property type="match status" value="1"/>
</dbReference>
<dbReference type="GO" id="GO:0005634">
    <property type="term" value="C:nucleus"/>
    <property type="evidence" value="ECO:0007669"/>
    <property type="project" value="UniProtKB-SubCell"/>
</dbReference>
<comment type="function">
    <text evidence="10">Component of the cytosolic iron-sulfur (Fe/S) protein assembly (CIA) machinery. Required for maturation of extramitochondrial Fe-S proteins. The NUBP1-NUBP2 heterotetramer forms a Fe-S scaffold complex, mediating the de novo assembly of an Fe-S cluster and its transfer to target apoproteins. Implicated in the regulation of centrosome duplication. Negatively regulates cilium formation and structure.</text>
</comment>
<protein>
    <recommendedName>
        <fullName evidence="11">Cytosolic Fe-S cluster assembly factor NUBP1 homolog</fullName>
    </recommendedName>
</protein>
<reference evidence="12" key="1">
    <citation type="journal article" date="2023" name="G3 (Bethesda)">
        <title>A reference genome for the long-term kleptoplast-retaining sea slug Elysia crispata morphotype clarki.</title>
        <authorList>
            <person name="Eastman K.E."/>
            <person name="Pendleton A.L."/>
            <person name="Shaikh M.A."/>
            <person name="Suttiyut T."/>
            <person name="Ogas R."/>
            <person name="Tomko P."/>
            <person name="Gavelis G."/>
            <person name="Widhalm J.R."/>
            <person name="Wisecaver J.H."/>
        </authorList>
    </citation>
    <scope>NUCLEOTIDE SEQUENCE</scope>
    <source>
        <strain evidence="12">ECLA1</strain>
    </source>
</reference>
<dbReference type="PANTHER" id="PTHR23264">
    <property type="entry name" value="NUCLEOTIDE-BINDING PROTEIN NBP35 YEAST -RELATED"/>
    <property type="match status" value="1"/>
</dbReference>
<accession>A0AAE1ADQ9</accession>
<evidence type="ECO:0000256" key="8">
    <source>
        <dbReference type="ARBA" id="ARBA00023004"/>
    </source>
</evidence>
<dbReference type="Gene3D" id="3.40.50.300">
    <property type="entry name" value="P-loop containing nucleotide triphosphate hydrolases"/>
    <property type="match status" value="1"/>
</dbReference>
<keyword evidence="8 11" id="KW-0408">Iron</keyword>
<dbReference type="InterPro" id="IPR028601">
    <property type="entry name" value="NUBP1/Nbp35"/>
</dbReference>
<dbReference type="PANTHER" id="PTHR23264:SF35">
    <property type="entry name" value="CYTOSOLIC FE-S CLUSTER ASSEMBLY FACTOR NUBP1"/>
    <property type="match status" value="1"/>
</dbReference>
<dbReference type="GO" id="GO:0005524">
    <property type="term" value="F:ATP binding"/>
    <property type="evidence" value="ECO:0007669"/>
    <property type="project" value="UniProtKB-KW"/>
</dbReference>
<comment type="subunit">
    <text evidence="11">Heterotetramer of 2 NUBP1 and 2 NUBP2 chains.</text>
</comment>
<evidence type="ECO:0000313" key="12">
    <source>
        <dbReference type="EMBL" id="KAK3785948.1"/>
    </source>
</evidence>
<dbReference type="InterPro" id="IPR027417">
    <property type="entry name" value="P-loop_NTPase"/>
</dbReference>
<dbReference type="HAMAP" id="MF_02040">
    <property type="entry name" value="Mrp_NBP35"/>
    <property type="match status" value="1"/>
</dbReference>
<feature type="binding site" evidence="11">
    <location>
        <begin position="65"/>
        <end position="72"/>
    </location>
    <ligand>
        <name>ATP</name>
        <dbReference type="ChEBI" id="CHEBI:30616"/>
    </ligand>
</feature>
<dbReference type="InterPro" id="IPR033756">
    <property type="entry name" value="YlxH/NBP35"/>
</dbReference>
<dbReference type="SUPFAM" id="SSF52540">
    <property type="entry name" value="P-loop containing nucleoside triphosphate hydrolases"/>
    <property type="match status" value="1"/>
</dbReference>
<evidence type="ECO:0000256" key="6">
    <source>
        <dbReference type="ARBA" id="ARBA00022741"/>
    </source>
</evidence>
<evidence type="ECO:0000256" key="7">
    <source>
        <dbReference type="ARBA" id="ARBA00022840"/>
    </source>
</evidence>
<keyword evidence="13" id="KW-1185">Reference proteome</keyword>
<evidence type="ECO:0000256" key="4">
    <source>
        <dbReference type="ARBA" id="ARBA00022490"/>
    </source>
</evidence>